<reference evidence="5" key="1">
    <citation type="journal article" date="2012" name="Science">
        <title>Fermentation, hydrogen, and sulfur metabolism in multiple uncultivated bacterial phyla.</title>
        <authorList>
            <person name="Wrighton K.C."/>
            <person name="Thomas B.C."/>
            <person name="Sharon I."/>
            <person name="Miller C.S."/>
            <person name="Castelle C.J."/>
            <person name="VerBerkmoes N.C."/>
            <person name="Wilkins M.J."/>
            <person name="Hettich R.L."/>
            <person name="Lipton M.S."/>
            <person name="Williams K.H."/>
            <person name="Long P.E."/>
            <person name="Banfield J.F."/>
        </authorList>
    </citation>
    <scope>NUCLEOTIDE SEQUENCE [LARGE SCALE GENOMIC DNA]</scope>
</reference>
<accession>K2BUI5</accession>
<comment type="caution">
    <text evidence="5">The sequence shown here is derived from an EMBL/GenBank/DDBJ whole genome shotgun (WGS) entry which is preliminary data.</text>
</comment>
<dbReference type="GO" id="GO:0009247">
    <property type="term" value="P:glycolipid biosynthetic process"/>
    <property type="evidence" value="ECO:0007669"/>
    <property type="project" value="InterPro"/>
</dbReference>
<dbReference type="InterPro" id="IPR050519">
    <property type="entry name" value="Glycosyltransf_28_UgtP"/>
</dbReference>
<evidence type="ECO:0000256" key="3">
    <source>
        <dbReference type="ARBA" id="ARBA00022679"/>
    </source>
</evidence>
<dbReference type="InterPro" id="IPR009695">
    <property type="entry name" value="Diacylglyc_glucosyltr_N"/>
</dbReference>
<name>K2BUI5_9BACT</name>
<dbReference type="GO" id="GO:0016758">
    <property type="term" value="F:hexosyltransferase activity"/>
    <property type="evidence" value="ECO:0007669"/>
    <property type="project" value="InterPro"/>
</dbReference>
<evidence type="ECO:0000259" key="4">
    <source>
        <dbReference type="Pfam" id="PF06925"/>
    </source>
</evidence>
<gene>
    <name evidence="5" type="ORF">ACD_49C00074G0001</name>
</gene>
<dbReference type="GO" id="GO:0016020">
    <property type="term" value="C:membrane"/>
    <property type="evidence" value="ECO:0007669"/>
    <property type="project" value="GOC"/>
</dbReference>
<feature type="domain" description="Diacylglycerol glucosyltransferase N-terminal" evidence="4">
    <location>
        <begin position="16"/>
        <end position="166"/>
    </location>
</feature>
<dbReference type="Gene3D" id="3.40.50.2000">
    <property type="entry name" value="Glycogen Phosphorylase B"/>
    <property type="match status" value="1"/>
</dbReference>
<dbReference type="SUPFAM" id="SSF53756">
    <property type="entry name" value="UDP-Glycosyltransferase/glycogen phosphorylase"/>
    <property type="match status" value="1"/>
</dbReference>
<organism evidence="5">
    <name type="scientific">uncultured bacterium</name>
    <name type="common">gcode 4</name>
    <dbReference type="NCBI Taxonomy" id="1234023"/>
    <lineage>
        <taxon>Bacteria</taxon>
        <taxon>environmental samples</taxon>
    </lineage>
</organism>
<evidence type="ECO:0000256" key="2">
    <source>
        <dbReference type="ARBA" id="ARBA00022676"/>
    </source>
</evidence>
<dbReference type="Pfam" id="PF06925">
    <property type="entry name" value="MGDG_synth"/>
    <property type="match status" value="1"/>
</dbReference>
<sequence length="350" mass="42398">MQKKYLILTASYGSWHNVARDNISNYLREKWDIVQSLDLTDLLKKWWDNSRKFYAFSEKIPFLWDATFNLLDQEFTNELLNLLFKSVYQKKFNEIIDEFGPDYVICTFPNWPVFIRNYTLKNKKTFKSAVIITDAIEIGMPWFYGCENIDYFFVIDDFSNKEFKRKFNHIKNNVFTSFFPIERKYFIDKKTIKNENISILLTWLKKPFMLKLLELLKKEDFYKEINIIKWRNAKLFASLKKEVKDKRIKYSDFIDIKENLKNIDIFITKPGWAIMSECIATDVPIISPSFIPGQEEWNIRLMEKAWFWIYENDPEKVVFYLKYLDFNKFLPNFKKIKKENAIEFIVEKLK</sequence>
<protein>
    <submittedName>
        <fullName evidence="5">UDP-N-acetylglucosamine:LPS N-acetylglucosamine transferase fused to PHP family phosphoesterase</fullName>
    </submittedName>
</protein>
<evidence type="ECO:0000256" key="1">
    <source>
        <dbReference type="ARBA" id="ARBA00006962"/>
    </source>
</evidence>
<dbReference type="PANTHER" id="PTHR43025">
    <property type="entry name" value="MONOGALACTOSYLDIACYLGLYCEROL SYNTHASE"/>
    <property type="match status" value="1"/>
</dbReference>
<dbReference type="EMBL" id="AMFJ01021660">
    <property type="protein sequence ID" value="EKD65924.1"/>
    <property type="molecule type" value="Genomic_DNA"/>
</dbReference>
<keyword evidence="2" id="KW-0328">Glycosyltransferase</keyword>
<dbReference type="AlphaFoldDB" id="K2BUI5"/>
<evidence type="ECO:0000313" key="5">
    <source>
        <dbReference type="EMBL" id="EKD65924.1"/>
    </source>
</evidence>
<dbReference type="PANTHER" id="PTHR43025:SF3">
    <property type="entry name" value="MONOGALACTOSYLDIACYLGLYCEROL SYNTHASE 1, CHLOROPLASTIC"/>
    <property type="match status" value="1"/>
</dbReference>
<proteinExistence type="inferred from homology"/>
<comment type="similarity">
    <text evidence="1">Belongs to the glycosyltransferase 28 family.</text>
</comment>
<keyword evidence="3 5" id="KW-0808">Transferase</keyword>